<dbReference type="AlphaFoldDB" id="A0A317CED0"/>
<comment type="caution">
    <text evidence="2">The sequence shown here is derived from an EMBL/GenBank/DDBJ whole genome shotgun (WGS) entry which is preliminary data.</text>
</comment>
<sequence>MPQPNVETSRDDYLIQDAQSETKLEFFEGQIFAMAGGTFKHAQVAGDVYGELRQALKGKPCQPMNSDMRVHTPSGLDTYPDISVYCGDPQLGDNDTTLLNPILIIEVLSPSTRDYDRGGKFAHYRSIAGLQDYLLVDPSAILVEHFHRVGQDEWLLHVYSDLAAEVVLESLGLSLSLQVIYQS</sequence>
<dbReference type="OrthoDB" id="26750at2"/>
<evidence type="ECO:0000313" key="2">
    <source>
        <dbReference type="EMBL" id="PWQ97014.1"/>
    </source>
</evidence>
<gene>
    <name evidence="2" type="ORF">DKW60_11370</name>
</gene>
<dbReference type="InterPro" id="IPR011335">
    <property type="entry name" value="Restrct_endonuc-II-like"/>
</dbReference>
<feature type="domain" description="Putative restriction endonuclease" evidence="1">
    <location>
        <begin position="11"/>
        <end position="177"/>
    </location>
</feature>
<dbReference type="GO" id="GO:0004519">
    <property type="term" value="F:endonuclease activity"/>
    <property type="evidence" value="ECO:0007669"/>
    <property type="project" value="UniProtKB-KW"/>
</dbReference>
<dbReference type="RefSeq" id="WP_109837779.1">
    <property type="nucleotide sequence ID" value="NZ_QGKM01000029.1"/>
</dbReference>
<dbReference type="Pfam" id="PF05685">
    <property type="entry name" value="Uma2"/>
    <property type="match status" value="1"/>
</dbReference>
<reference evidence="2 3" key="1">
    <citation type="submission" date="2018-05" db="EMBL/GenBank/DDBJ databases">
        <title>Leucothrix arctica sp. nov., isolated from Arctic seawater.</title>
        <authorList>
            <person name="Choi A."/>
            <person name="Baek K."/>
        </authorList>
    </citation>
    <scope>NUCLEOTIDE SEQUENCE [LARGE SCALE GENOMIC DNA]</scope>
    <source>
        <strain evidence="2 3">JCM 18388</strain>
    </source>
</reference>
<keyword evidence="2" id="KW-0378">Hydrolase</keyword>
<evidence type="ECO:0000259" key="1">
    <source>
        <dbReference type="Pfam" id="PF05685"/>
    </source>
</evidence>
<dbReference type="PANTHER" id="PTHR36558:SF1">
    <property type="entry name" value="RESTRICTION ENDONUCLEASE DOMAIN-CONTAINING PROTEIN-RELATED"/>
    <property type="match status" value="1"/>
</dbReference>
<name>A0A317CED0_9GAMM</name>
<keyword evidence="2" id="KW-0255">Endonuclease</keyword>
<dbReference type="InterPro" id="IPR012296">
    <property type="entry name" value="Nuclease_put_TT1808"/>
</dbReference>
<organism evidence="2 3">
    <name type="scientific">Leucothrix pacifica</name>
    <dbReference type="NCBI Taxonomy" id="1247513"/>
    <lineage>
        <taxon>Bacteria</taxon>
        <taxon>Pseudomonadati</taxon>
        <taxon>Pseudomonadota</taxon>
        <taxon>Gammaproteobacteria</taxon>
        <taxon>Thiotrichales</taxon>
        <taxon>Thiotrichaceae</taxon>
        <taxon>Leucothrix</taxon>
    </lineage>
</organism>
<proteinExistence type="predicted"/>
<dbReference type="SUPFAM" id="SSF52980">
    <property type="entry name" value="Restriction endonuclease-like"/>
    <property type="match status" value="1"/>
</dbReference>
<protein>
    <submittedName>
        <fullName evidence="2">Uma2 family endonuclease</fullName>
    </submittedName>
</protein>
<dbReference type="Proteomes" id="UP000245539">
    <property type="component" value="Unassembled WGS sequence"/>
</dbReference>
<accession>A0A317CED0</accession>
<keyword evidence="2" id="KW-0540">Nuclease</keyword>
<dbReference type="Gene3D" id="3.90.1570.10">
    <property type="entry name" value="tt1808, chain A"/>
    <property type="match status" value="1"/>
</dbReference>
<evidence type="ECO:0000313" key="3">
    <source>
        <dbReference type="Proteomes" id="UP000245539"/>
    </source>
</evidence>
<keyword evidence="3" id="KW-1185">Reference proteome</keyword>
<dbReference type="InterPro" id="IPR008538">
    <property type="entry name" value="Uma2"/>
</dbReference>
<dbReference type="CDD" id="cd06260">
    <property type="entry name" value="DUF820-like"/>
    <property type="match status" value="1"/>
</dbReference>
<dbReference type="PANTHER" id="PTHR36558">
    <property type="entry name" value="GLR1098 PROTEIN"/>
    <property type="match status" value="1"/>
</dbReference>
<dbReference type="EMBL" id="QGKM01000029">
    <property type="protein sequence ID" value="PWQ97014.1"/>
    <property type="molecule type" value="Genomic_DNA"/>
</dbReference>